<dbReference type="OrthoDB" id="8441428at2"/>
<feature type="domain" description="Metallo-beta-lactamase" evidence="2">
    <location>
        <begin position="48"/>
        <end position="233"/>
    </location>
</feature>
<dbReference type="KEGG" id="mgk:FSB76_24240"/>
<dbReference type="SMART" id="SM00849">
    <property type="entry name" value="Lactamase_B"/>
    <property type="match status" value="1"/>
</dbReference>
<evidence type="ECO:0000313" key="3">
    <source>
        <dbReference type="EMBL" id="QEC78905.1"/>
    </source>
</evidence>
<protein>
    <submittedName>
        <fullName evidence="3">MBL fold metallo-hydrolase</fullName>
    </submittedName>
</protein>
<dbReference type="Gene3D" id="3.60.15.10">
    <property type="entry name" value="Ribonuclease Z/Hydroxyacylglutathione hydrolase-like"/>
    <property type="match status" value="1"/>
</dbReference>
<dbReference type="CDD" id="cd07739">
    <property type="entry name" value="metallo-hydrolase-like_MBL-fold"/>
    <property type="match status" value="1"/>
</dbReference>
<dbReference type="AlphaFoldDB" id="A0A5B8W7H5"/>
<organism evidence="3 4">
    <name type="scientific">Mucilaginibacter ginsenosidivorax</name>
    <dbReference type="NCBI Taxonomy" id="862126"/>
    <lineage>
        <taxon>Bacteria</taxon>
        <taxon>Pseudomonadati</taxon>
        <taxon>Bacteroidota</taxon>
        <taxon>Sphingobacteriia</taxon>
        <taxon>Sphingobacteriales</taxon>
        <taxon>Sphingobacteriaceae</taxon>
        <taxon>Mucilaginibacter</taxon>
    </lineage>
</organism>
<sequence>MKTIKYVFAILGLVAGITCFSVQAQTVKSFNGKDLKLSYYNSAEANFGVSSVLVSGKTDAILFDAQFTVPDAERLTAEIKKSGKHLKAIFISYGDPDFYFGLEVIKKSYPDVPVYSTAPIIEHIKATYKGKLAYWGSVYKDAVPKTAVIPTVYTKDKLTLEGKKLEIVKVQGAPARSFIWIPSEEAVIGGINVFGNDFHLWTADDATEAKRALWIKALDQIAGYKPVIVIPGHFGSKAELNLASVSFTKAYLQTYSQLLKSNKTSQSLIASLKAKYPNLAFQTALELSAKVNTGEMAWK</sequence>
<dbReference type="InterPro" id="IPR036866">
    <property type="entry name" value="RibonucZ/Hydroxyglut_hydro"/>
</dbReference>
<feature type="signal peptide" evidence="1">
    <location>
        <begin position="1"/>
        <end position="24"/>
    </location>
</feature>
<feature type="chain" id="PRO_5022728682" evidence="1">
    <location>
        <begin position="25"/>
        <end position="299"/>
    </location>
</feature>
<dbReference type="PANTHER" id="PTHR42951:SF14">
    <property type="entry name" value="METALLO-BETA-LACTAMASE SUPERFAMILY PROTEIN"/>
    <property type="match status" value="1"/>
</dbReference>
<dbReference type="EMBL" id="CP042437">
    <property type="protein sequence ID" value="QEC78905.1"/>
    <property type="molecule type" value="Genomic_DNA"/>
</dbReference>
<dbReference type="RefSeq" id="WP_147057995.1">
    <property type="nucleotide sequence ID" value="NZ_CP042437.1"/>
</dbReference>
<dbReference type="Proteomes" id="UP000321362">
    <property type="component" value="Chromosome"/>
</dbReference>
<dbReference type="Pfam" id="PF00753">
    <property type="entry name" value="Lactamase_B"/>
    <property type="match status" value="1"/>
</dbReference>
<name>A0A5B8W7H5_9SPHI</name>
<evidence type="ECO:0000256" key="1">
    <source>
        <dbReference type="SAM" id="SignalP"/>
    </source>
</evidence>
<keyword evidence="1" id="KW-0732">Signal</keyword>
<keyword evidence="4" id="KW-1185">Reference proteome</keyword>
<dbReference type="GO" id="GO:0016787">
    <property type="term" value="F:hydrolase activity"/>
    <property type="evidence" value="ECO:0007669"/>
    <property type="project" value="UniProtKB-KW"/>
</dbReference>
<reference evidence="3 4" key="1">
    <citation type="journal article" date="2013" name="J. Microbiol.">
        <title>Mucilaginibacter ginsenosidivorax sp. nov., with ginsenoside converting activity isolated from sediment.</title>
        <authorList>
            <person name="Kim J.K."/>
            <person name="Choi T.E."/>
            <person name="Liu Q.M."/>
            <person name="Park H.Y."/>
            <person name="Yi T.H."/>
            <person name="Yoon M.H."/>
            <person name="Kim S.C."/>
            <person name="Im W.T."/>
        </authorList>
    </citation>
    <scope>NUCLEOTIDE SEQUENCE [LARGE SCALE GENOMIC DNA]</scope>
    <source>
        <strain evidence="3 4">KHI28</strain>
    </source>
</reference>
<dbReference type="PANTHER" id="PTHR42951">
    <property type="entry name" value="METALLO-BETA-LACTAMASE DOMAIN-CONTAINING"/>
    <property type="match status" value="1"/>
</dbReference>
<keyword evidence="3" id="KW-0378">Hydrolase</keyword>
<gene>
    <name evidence="3" type="ORF">FSB76_24240</name>
</gene>
<evidence type="ECO:0000259" key="2">
    <source>
        <dbReference type="SMART" id="SM00849"/>
    </source>
</evidence>
<dbReference type="InterPro" id="IPR001279">
    <property type="entry name" value="Metallo-B-lactamas"/>
</dbReference>
<accession>A0A5B8W7H5</accession>
<proteinExistence type="predicted"/>
<evidence type="ECO:0000313" key="4">
    <source>
        <dbReference type="Proteomes" id="UP000321362"/>
    </source>
</evidence>
<dbReference type="SUPFAM" id="SSF56281">
    <property type="entry name" value="Metallo-hydrolase/oxidoreductase"/>
    <property type="match status" value="1"/>
</dbReference>
<dbReference type="InterPro" id="IPR050855">
    <property type="entry name" value="NDM-1-like"/>
</dbReference>